<comment type="caution">
    <text evidence="1">The sequence shown here is derived from an EMBL/GenBank/DDBJ whole genome shotgun (WGS) entry which is preliminary data.</text>
</comment>
<sequence length="57" mass="6820">MQEYRAHIMDLDGHIALRIVLMCEDETEAKKRARCLADGYDVELWFEDRKITEFKSE</sequence>
<proteinExistence type="predicted"/>
<name>A0ABV4FV92_9BRAD</name>
<reference evidence="1 2" key="1">
    <citation type="submission" date="2024-07" db="EMBL/GenBank/DDBJ databases">
        <title>Genomic Encyclopedia of Type Strains, Phase V (KMG-V): Genome sequencing to study the core and pangenomes of soil and plant-associated prokaryotes.</title>
        <authorList>
            <person name="Whitman W."/>
        </authorList>
    </citation>
    <scope>NUCLEOTIDE SEQUENCE [LARGE SCALE GENOMIC DNA]</scope>
    <source>
        <strain evidence="1 2">USDA 152</strain>
    </source>
</reference>
<evidence type="ECO:0000313" key="1">
    <source>
        <dbReference type="EMBL" id="MEY9454788.1"/>
    </source>
</evidence>
<organism evidence="1 2">
    <name type="scientific">Bradyrhizobium ottawaense</name>
    <dbReference type="NCBI Taxonomy" id="931866"/>
    <lineage>
        <taxon>Bacteria</taxon>
        <taxon>Pseudomonadati</taxon>
        <taxon>Pseudomonadota</taxon>
        <taxon>Alphaproteobacteria</taxon>
        <taxon>Hyphomicrobiales</taxon>
        <taxon>Nitrobacteraceae</taxon>
        <taxon>Bradyrhizobium</taxon>
    </lineage>
</organism>
<dbReference type="Proteomes" id="UP001565369">
    <property type="component" value="Unassembled WGS sequence"/>
</dbReference>
<accession>A0ABV4FV92</accession>
<protein>
    <submittedName>
        <fullName evidence="1">Uncharacterized protein</fullName>
    </submittedName>
</protein>
<dbReference type="EMBL" id="JBGBZJ010000003">
    <property type="protein sequence ID" value="MEY9454788.1"/>
    <property type="molecule type" value="Genomic_DNA"/>
</dbReference>
<gene>
    <name evidence="1" type="ORF">ABIG07_003736</name>
</gene>
<evidence type="ECO:0000313" key="2">
    <source>
        <dbReference type="Proteomes" id="UP001565369"/>
    </source>
</evidence>
<keyword evidence="2" id="KW-1185">Reference proteome</keyword>